<accession>A0A0F9L102</accession>
<evidence type="ECO:0000256" key="1">
    <source>
        <dbReference type="ARBA" id="ARBA00004613"/>
    </source>
</evidence>
<dbReference type="Pfam" id="PF24517">
    <property type="entry name" value="CBM96"/>
    <property type="match status" value="1"/>
</dbReference>
<keyword evidence="4" id="KW-0812">Transmembrane</keyword>
<feature type="domain" description="Carbohydrate-binding module family 96" evidence="5">
    <location>
        <begin position="30"/>
        <end position="186"/>
    </location>
</feature>
<comment type="subcellular location">
    <subcellularLocation>
        <location evidence="1">Secreted</location>
    </subcellularLocation>
</comment>
<name>A0A0F9L102_9ZZZZ</name>
<keyword evidence="2" id="KW-0964">Secreted</keyword>
<dbReference type="AlphaFoldDB" id="A0A0F9L102"/>
<keyword evidence="3" id="KW-0732">Signal</keyword>
<protein>
    <recommendedName>
        <fullName evidence="5">Carbohydrate-binding module family 96 domain-containing protein</fullName>
    </recommendedName>
</protein>
<evidence type="ECO:0000256" key="4">
    <source>
        <dbReference type="SAM" id="Phobius"/>
    </source>
</evidence>
<comment type="caution">
    <text evidence="6">The sequence shown here is derived from an EMBL/GenBank/DDBJ whole genome shotgun (WGS) entry which is preliminary data.</text>
</comment>
<organism evidence="6">
    <name type="scientific">marine sediment metagenome</name>
    <dbReference type="NCBI Taxonomy" id="412755"/>
    <lineage>
        <taxon>unclassified sequences</taxon>
        <taxon>metagenomes</taxon>
        <taxon>ecological metagenomes</taxon>
    </lineage>
</organism>
<keyword evidence="4" id="KW-0472">Membrane</keyword>
<evidence type="ECO:0000256" key="2">
    <source>
        <dbReference type="ARBA" id="ARBA00022525"/>
    </source>
</evidence>
<evidence type="ECO:0000313" key="6">
    <source>
        <dbReference type="EMBL" id="KKM21480.1"/>
    </source>
</evidence>
<proteinExistence type="predicted"/>
<gene>
    <name evidence="6" type="ORF">LCGC14_1635020</name>
</gene>
<reference evidence="6" key="1">
    <citation type="journal article" date="2015" name="Nature">
        <title>Complex archaea that bridge the gap between prokaryotes and eukaryotes.</title>
        <authorList>
            <person name="Spang A."/>
            <person name="Saw J.H."/>
            <person name="Jorgensen S.L."/>
            <person name="Zaremba-Niedzwiedzka K."/>
            <person name="Martijn J."/>
            <person name="Lind A.E."/>
            <person name="van Eijk R."/>
            <person name="Schleper C."/>
            <person name="Guy L."/>
            <person name="Ettema T.J."/>
        </authorList>
    </citation>
    <scope>NUCLEOTIDE SEQUENCE</scope>
</reference>
<feature type="transmembrane region" description="Helical" evidence="4">
    <location>
        <begin position="194"/>
        <end position="214"/>
    </location>
</feature>
<dbReference type="EMBL" id="LAZR01013541">
    <property type="protein sequence ID" value="KKM21480.1"/>
    <property type="molecule type" value="Genomic_DNA"/>
</dbReference>
<dbReference type="InterPro" id="IPR055372">
    <property type="entry name" value="CBM96"/>
</dbReference>
<keyword evidence="4" id="KW-1133">Transmembrane helix</keyword>
<evidence type="ECO:0000259" key="5">
    <source>
        <dbReference type="Pfam" id="PF24517"/>
    </source>
</evidence>
<dbReference type="GO" id="GO:0005576">
    <property type="term" value="C:extracellular region"/>
    <property type="evidence" value="ECO:0007669"/>
    <property type="project" value="UniProtKB-SubCell"/>
</dbReference>
<sequence>MRNRKHLLLGIFICFLVLVFAIPVKATLTKEVEPFADSEVSAFDPDSNHGSSNYINIGADIFGYQSEAYLKFLIPTVETEITRVYISSYWYSFMCETPLSVSASTTSASWSEYTITWNNKPARGTHLDTDSNLYDSEYFIIDISLSLITEGMILSICIYENVPYKPDGLQANSREWGYKVPVLVVEYKTPPIQIIVPIIVGVILVFAVIGGIVYNQSNKKKKIRQNLENSRAVQQYRIRPTIQETKVVGNYCRNCGKKNVIPNSKFCVKCGKDL</sequence>
<dbReference type="NCBIfam" id="NF033679">
    <property type="entry name" value="DNRLRE_dom"/>
    <property type="match status" value="1"/>
</dbReference>
<evidence type="ECO:0000256" key="3">
    <source>
        <dbReference type="ARBA" id="ARBA00022729"/>
    </source>
</evidence>